<evidence type="ECO:0000313" key="3">
    <source>
        <dbReference type="EMBL" id="MFC6086702.1"/>
    </source>
</evidence>
<reference evidence="4" key="1">
    <citation type="journal article" date="2019" name="Int. J. Syst. Evol. Microbiol.">
        <title>The Global Catalogue of Microorganisms (GCM) 10K type strain sequencing project: providing services to taxonomists for standard genome sequencing and annotation.</title>
        <authorList>
            <consortium name="The Broad Institute Genomics Platform"/>
            <consortium name="The Broad Institute Genome Sequencing Center for Infectious Disease"/>
            <person name="Wu L."/>
            <person name="Ma J."/>
        </authorList>
    </citation>
    <scope>NUCLEOTIDE SEQUENCE [LARGE SCALE GENOMIC DNA]</scope>
    <source>
        <strain evidence="4">JCM 30346</strain>
    </source>
</reference>
<dbReference type="SUPFAM" id="SSF144052">
    <property type="entry name" value="Thermophilic metalloprotease-like"/>
    <property type="match status" value="1"/>
</dbReference>
<sequence length="384" mass="42316">MTYLIPDENVFQGIKVLLDDYVLVRNDDTFLIAYTPDSREPAAWIALALRQRGFSADIVPMRPLRDAEFAGRFAAALPEPADVPGRLVVFTLERDTMSHFPVFEPLFGRYGVDRTMVVRIISASTEFFTMALNVTPPELSALNASLLNRLTPARKVRVTTRGGTDMTVELDSERFQWISNRGFWRPGGFTILPAGEIATYPARVDGVFVADGAFNANIITSLNARLAGHPVRVELENSEATSLTCADPELEEMFRLCLRSPHGTSVGEFGLGTNHGIEEFIPANSHINERRCGVHLGFGQHNQSLERVPYVAEIHLDLITSGATVWVDDDPEPIDLTRVRPTCQPHPADALDEDITGDCCGFGYKQLQTLAACPAPGAPVRIPR</sequence>
<comment type="caution">
    <text evidence="3">The sequence shown here is derived from an EMBL/GenBank/DDBJ whole genome shotgun (WGS) entry which is preliminary data.</text>
</comment>
<dbReference type="PANTHER" id="PTHR34448:SF1">
    <property type="entry name" value="BLL6088 PROTEIN"/>
    <property type="match status" value="1"/>
</dbReference>
<name>A0ABW1NVH0_9ACTN</name>
<dbReference type="InterPro" id="IPR052170">
    <property type="entry name" value="M29_Exopeptidase"/>
</dbReference>
<dbReference type="EMBL" id="JBHSRF010000097">
    <property type="protein sequence ID" value="MFC6086702.1"/>
    <property type="molecule type" value="Genomic_DNA"/>
</dbReference>
<organism evidence="3 4">
    <name type="scientific">Sphaerisporangium aureirubrum</name>
    <dbReference type="NCBI Taxonomy" id="1544736"/>
    <lineage>
        <taxon>Bacteria</taxon>
        <taxon>Bacillati</taxon>
        <taxon>Actinomycetota</taxon>
        <taxon>Actinomycetes</taxon>
        <taxon>Streptosporangiales</taxon>
        <taxon>Streptosporangiaceae</taxon>
        <taxon>Sphaerisporangium</taxon>
    </lineage>
</organism>
<keyword evidence="4" id="KW-1185">Reference proteome</keyword>
<dbReference type="RefSeq" id="WP_380762141.1">
    <property type="nucleotide sequence ID" value="NZ_JBHSRF010000097.1"/>
</dbReference>
<dbReference type="Pfam" id="PF26231">
    <property type="entry name" value="CgnE_B"/>
    <property type="match status" value="1"/>
</dbReference>
<evidence type="ECO:0000313" key="4">
    <source>
        <dbReference type="Proteomes" id="UP001596137"/>
    </source>
</evidence>
<evidence type="ECO:0000259" key="2">
    <source>
        <dbReference type="Pfam" id="PF26231"/>
    </source>
</evidence>
<keyword evidence="1" id="KW-0479">Metal-binding</keyword>
<accession>A0ABW1NVH0</accession>
<evidence type="ECO:0000256" key="1">
    <source>
        <dbReference type="ARBA" id="ARBA00022723"/>
    </source>
</evidence>
<protein>
    <recommendedName>
        <fullName evidence="2">Crocagin biosynthetic protein CgnE/B domain-containing protein</fullName>
    </recommendedName>
</protein>
<dbReference type="PANTHER" id="PTHR34448">
    <property type="entry name" value="AMINOPEPTIDASE"/>
    <property type="match status" value="1"/>
</dbReference>
<dbReference type="Proteomes" id="UP001596137">
    <property type="component" value="Unassembled WGS sequence"/>
</dbReference>
<dbReference type="InterPro" id="IPR058799">
    <property type="entry name" value="CgnE_B"/>
</dbReference>
<proteinExistence type="predicted"/>
<gene>
    <name evidence="3" type="ORF">ACFP1K_36415</name>
</gene>
<feature type="domain" description="Crocagin biosynthetic protein CgnE/B" evidence="2">
    <location>
        <begin position="228"/>
        <end position="302"/>
    </location>
</feature>